<evidence type="ECO:0000313" key="2">
    <source>
        <dbReference type="Proteomes" id="UP000309997"/>
    </source>
</evidence>
<evidence type="ECO:0000313" key="1">
    <source>
        <dbReference type="EMBL" id="KAL3610989.1"/>
    </source>
</evidence>
<comment type="caution">
    <text evidence="1">The sequence shown here is derived from an EMBL/GenBank/DDBJ whole genome shotgun (WGS) entry which is preliminary data.</text>
</comment>
<dbReference type="EMBL" id="RCHU02000001">
    <property type="protein sequence ID" value="KAL3610989.1"/>
    <property type="molecule type" value="Genomic_DNA"/>
</dbReference>
<organism evidence="1 2">
    <name type="scientific">Populus alba</name>
    <name type="common">White poplar</name>
    <dbReference type="NCBI Taxonomy" id="43335"/>
    <lineage>
        <taxon>Eukaryota</taxon>
        <taxon>Viridiplantae</taxon>
        <taxon>Streptophyta</taxon>
        <taxon>Embryophyta</taxon>
        <taxon>Tracheophyta</taxon>
        <taxon>Spermatophyta</taxon>
        <taxon>Magnoliopsida</taxon>
        <taxon>eudicotyledons</taxon>
        <taxon>Gunneridae</taxon>
        <taxon>Pentapetalae</taxon>
        <taxon>rosids</taxon>
        <taxon>fabids</taxon>
        <taxon>Malpighiales</taxon>
        <taxon>Salicaceae</taxon>
        <taxon>Saliceae</taxon>
        <taxon>Populus</taxon>
    </lineage>
</organism>
<reference evidence="1 2" key="1">
    <citation type="journal article" date="2024" name="Plant Biotechnol. J.">
        <title>Genome and CRISPR/Cas9 system of a widespread forest tree (Populus alba) in the world.</title>
        <authorList>
            <person name="Liu Y.J."/>
            <person name="Jiang P.F."/>
            <person name="Han X.M."/>
            <person name="Li X.Y."/>
            <person name="Wang H.M."/>
            <person name="Wang Y.J."/>
            <person name="Wang X.X."/>
            <person name="Zeng Q.Y."/>
        </authorList>
    </citation>
    <scope>NUCLEOTIDE SEQUENCE [LARGE SCALE GENOMIC DNA]</scope>
    <source>
        <strain evidence="2">cv. PAL-ZL1</strain>
    </source>
</reference>
<sequence length="433" mass="50760">MMEAYREMLTYIKSAVTRNYSEKCINNIMDFVSGSASQNFSLLQEFYQTTLKALEEAKNERLWFKTNLKLCKIWFDMGEYGRMSKILKELHKSCQREDGTDDQKKGSQLLEVYAIEIQMYTETKNNKKLKQLYQKALAIKSAIPHPRIMGIIRECGGKMHMAERQWAEAATDFFEAFKNYDEAGNQRRIQCLKYLVLANMLMESEVNPFDGQEAKPYKNDPEILAMTNLIAAYQRNEILEFEKILKSNRRTIMDDPFIRNYIEDLLKNVRTQVLLKLIKPYTRIRIPFISKELNVPEKDVEQLLVSLILDNRIDGHIDQVNRLLERGDRLLFLPAILLTVKCLAAEARPLLEPIELHRNILFHGILPMSRYGWGHSLYMWLMRCGKFDGTLPSACSNYNGRLTLLPRWFDDAARCPDESRWPVYFLGIMREEF</sequence>
<keyword evidence="2" id="KW-1185">Reference proteome</keyword>
<protein>
    <submittedName>
        <fullName evidence="1">Uncharacterized protein</fullName>
    </submittedName>
</protein>
<accession>A0ACC4D1Q9</accession>
<dbReference type="Proteomes" id="UP000309997">
    <property type="component" value="Unassembled WGS sequence"/>
</dbReference>
<gene>
    <name evidence="1" type="ORF">D5086_002009</name>
</gene>
<proteinExistence type="predicted"/>
<name>A0ACC4D1Q9_POPAL</name>